<keyword evidence="6" id="KW-1185">Reference proteome</keyword>
<proteinExistence type="predicted"/>
<evidence type="ECO:0000313" key="6">
    <source>
        <dbReference type="Proteomes" id="UP000198542"/>
    </source>
</evidence>
<dbReference type="EC" id="5.4.99.5" evidence="1"/>
<dbReference type="GO" id="GO:0004106">
    <property type="term" value="F:chorismate mutase activity"/>
    <property type="evidence" value="ECO:0007669"/>
    <property type="project" value="UniProtKB-EC"/>
</dbReference>
<accession>A0A231G0J9</accession>
<feature type="binding site" evidence="3">
    <location>
        <position position="47"/>
    </location>
    <ligand>
        <name>substrate</name>
    </ligand>
</feature>
<name>A0A231G0J9_PSEJE</name>
<dbReference type="EMBL" id="FNTC01000002">
    <property type="protein sequence ID" value="SEC20486.1"/>
    <property type="molecule type" value="Genomic_DNA"/>
</dbReference>
<feature type="binding site" evidence="3">
    <location>
        <position position="19"/>
    </location>
    <ligand>
        <name>substrate</name>
    </ligand>
</feature>
<feature type="binding site" evidence="3">
    <location>
        <position position="36"/>
    </location>
    <ligand>
        <name>substrate</name>
    </ligand>
</feature>
<keyword evidence="2" id="KW-0413">Isomerase</keyword>
<dbReference type="AlphaFoldDB" id="A0A231G0J9"/>
<dbReference type="Proteomes" id="UP000198542">
    <property type="component" value="Unassembled WGS sequence"/>
</dbReference>
<feature type="domain" description="Chorismate mutase" evidence="4">
    <location>
        <begin position="9"/>
        <end position="99"/>
    </location>
</feature>
<feature type="binding site" evidence="3">
    <location>
        <position position="95"/>
    </location>
    <ligand>
        <name>substrate</name>
    </ligand>
</feature>
<evidence type="ECO:0000313" key="5">
    <source>
        <dbReference type="EMBL" id="SEC20486.1"/>
    </source>
</evidence>
<organism evidence="5 6">
    <name type="scientific">Pseudomonas jessenii</name>
    <dbReference type="NCBI Taxonomy" id="77298"/>
    <lineage>
        <taxon>Bacteria</taxon>
        <taxon>Pseudomonadati</taxon>
        <taxon>Pseudomonadota</taxon>
        <taxon>Gammaproteobacteria</taxon>
        <taxon>Pseudomonadales</taxon>
        <taxon>Pseudomonadaceae</taxon>
        <taxon>Pseudomonas</taxon>
    </lineage>
</organism>
<dbReference type="PANTHER" id="PTHR38041:SF1">
    <property type="entry name" value="CHORISMATE MUTASE"/>
    <property type="match status" value="1"/>
</dbReference>
<dbReference type="GO" id="GO:0009697">
    <property type="term" value="P:salicylic acid biosynthetic process"/>
    <property type="evidence" value="ECO:0007669"/>
    <property type="project" value="InterPro"/>
</dbReference>
<evidence type="ECO:0000256" key="2">
    <source>
        <dbReference type="ARBA" id="ARBA00023235"/>
    </source>
</evidence>
<dbReference type="RefSeq" id="WP_090454865.1">
    <property type="nucleotide sequence ID" value="NZ_CATKQF010000004.1"/>
</dbReference>
<dbReference type="GO" id="GO:0016835">
    <property type="term" value="F:carbon-oxygen lyase activity"/>
    <property type="evidence" value="ECO:0007669"/>
    <property type="project" value="InterPro"/>
</dbReference>
<dbReference type="SMART" id="SM00830">
    <property type="entry name" value="CM_2"/>
    <property type="match status" value="1"/>
</dbReference>
<protein>
    <recommendedName>
        <fullName evidence="1">chorismate mutase</fullName>
        <ecNumber evidence="1">5.4.99.5</ecNumber>
    </recommendedName>
</protein>
<dbReference type="Gene3D" id="1.20.59.10">
    <property type="entry name" value="Chorismate mutase"/>
    <property type="match status" value="1"/>
</dbReference>
<dbReference type="InterPro" id="IPR008241">
    <property type="entry name" value="Isochorismate_pyruvate-lyase"/>
</dbReference>
<evidence type="ECO:0000256" key="1">
    <source>
        <dbReference type="ARBA" id="ARBA00012404"/>
    </source>
</evidence>
<keyword evidence="5" id="KW-0670">Pyruvate</keyword>
<dbReference type="SUPFAM" id="SSF48600">
    <property type="entry name" value="Chorismate mutase II"/>
    <property type="match status" value="1"/>
</dbReference>
<dbReference type="InterPro" id="IPR036263">
    <property type="entry name" value="Chorismate_II_sf"/>
</dbReference>
<evidence type="ECO:0000256" key="3">
    <source>
        <dbReference type="PIRSR" id="PIRSR029775-1"/>
    </source>
</evidence>
<reference evidence="6" key="1">
    <citation type="submission" date="2016-10" db="EMBL/GenBank/DDBJ databases">
        <authorList>
            <person name="Varghese N."/>
            <person name="Submissions S."/>
        </authorList>
    </citation>
    <scope>NUCLEOTIDE SEQUENCE [LARGE SCALE GENOMIC DNA]</scope>
    <source>
        <strain evidence="6">BS3660</strain>
    </source>
</reference>
<dbReference type="Pfam" id="PF01817">
    <property type="entry name" value="CM_2"/>
    <property type="match status" value="1"/>
</dbReference>
<dbReference type="InterPro" id="IPR036979">
    <property type="entry name" value="CM_dom_sf"/>
</dbReference>
<dbReference type="PIRSF" id="PIRSF029775">
    <property type="entry name" value="Isochor_pyr_lyas"/>
    <property type="match status" value="1"/>
</dbReference>
<dbReference type="InterPro" id="IPR002701">
    <property type="entry name" value="CM_II_prokaryot"/>
</dbReference>
<dbReference type="PROSITE" id="PS51168">
    <property type="entry name" value="CHORISMATE_MUT_2"/>
    <property type="match status" value="1"/>
</dbReference>
<gene>
    <name evidence="5" type="ORF">SAMN04490187_3542</name>
</gene>
<dbReference type="InterPro" id="IPR051331">
    <property type="entry name" value="Chorismate_mutase-related"/>
</dbReference>
<dbReference type="NCBIfam" id="NF005475">
    <property type="entry name" value="PRK07075.1"/>
    <property type="match status" value="1"/>
</dbReference>
<sequence length="108" mass="12375">MDVINQLQPEECAGMEDIRREIDALDQVVIKLLGKRFHYVLAASKYKTSVTSVRAPERFKAMLATRREWAEAEGLSPDAIERMYSDLVNHFIAEEMKHWAAHQSNTGL</sequence>
<dbReference type="PANTHER" id="PTHR38041">
    <property type="entry name" value="CHORISMATE MUTASE"/>
    <property type="match status" value="1"/>
</dbReference>
<keyword evidence="5" id="KW-0456">Lyase</keyword>
<evidence type="ECO:0000259" key="4">
    <source>
        <dbReference type="PROSITE" id="PS51168"/>
    </source>
</evidence>
<dbReference type="GO" id="GO:0046417">
    <property type="term" value="P:chorismate metabolic process"/>
    <property type="evidence" value="ECO:0007669"/>
    <property type="project" value="InterPro"/>
</dbReference>